<dbReference type="AlphaFoldDB" id="A0A0L0V6B8"/>
<proteinExistence type="predicted"/>
<reference evidence="3" key="1">
    <citation type="submission" date="2014-03" db="EMBL/GenBank/DDBJ databases">
        <title>The Genome Sequence of Puccinia striiformis f. sp. tritici PST-78.</title>
        <authorList>
            <consortium name="The Broad Institute Genome Sequencing Platform"/>
            <person name="Cuomo C."/>
            <person name="Hulbert S."/>
            <person name="Chen X."/>
            <person name="Walker B."/>
            <person name="Young S.K."/>
            <person name="Zeng Q."/>
            <person name="Gargeya S."/>
            <person name="Fitzgerald M."/>
            <person name="Haas B."/>
            <person name="Abouelleil A."/>
            <person name="Alvarado L."/>
            <person name="Arachchi H.M."/>
            <person name="Berlin A.M."/>
            <person name="Chapman S.B."/>
            <person name="Goldberg J."/>
            <person name="Griggs A."/>
            <person name="Gujja S."/>
            <person name="Hansen M."/>
            <person name="Howarth C."/>
            <person name="Imamovic A."/>
            <person name="Larimer J."/>
            <person name="McCowan C."/>
            <person name="Montmayeur A."/>
            <person name="Murphy C."/>
            <person name="Neiman D."/>
            <person name="Pearson M."/>
            <person name="Priest M."/>
            <person name="Roberts A."/>
            <person name="Saif S."/>
            <person name="Shea T."/>
            <person name="Sisk P."/>
            <person name="Sykes S."/>
            <person name="Wortman J."/>
            <person name="Nusbaum C."/>
            <person name="Birren B."/>
        </authorList>
    </citation>
    <scope>NUCLEOTIDE SEQUENCE [LARGE SCALE GENOMIC DNA]</scope>
    <source>
        <strain evidence="3">race PST-78</strain>
    </source>
</reference>
<dbReference type="STRING" id="1165861.A0A0L0V6B8"/>
<protein>
    <submittedName>
        <fullName evidence="2">Uncharacterized protein</fullName>
    </submittedName>
</protein>
<comment type="caution">
    <text evidence="2">The sequence shown here is derived from an EMBL/GenBank/DDBJ whole genome shotgun (WGS) entry which is preliminary data.</text>
</comment>
<feature type="region of interest" description="Disordered" evidence="1">
    <location>
        <begin position="1"/>
        <end position="28"/>
    </location>
</feature>
<keyword evidence="3" id="KW-1185">Reference proteome</keyword>
<dbReference type="Proteomes" id="UP000054564">
    <property type="component" value="Unassembled WGS sequence"/>
</dbReference>
<organism evidence="2 3">
    <name type="scientific">Puccinia striiformis f. sp. tritici PST-78</name>
    <dbReference type="NCBI Taxonomy" id="1165861"/>
    <lineage>
        <taxon>Eukaryota</taxon>
        <taxon>Fungi</taxon>
        <taxon>Dikarya</taxon>
        <taxon>Basidiomycota</taxon>
        <taxon>Pucciniomycotina</taxon>
        <taxon>Pucciniomycetes</taxon>
        <taxon>Pucciniales</taxon>
        <taxon>Pucciniaceae</taxon>
        <taxon>Puccinia</taxon>
    </lineage>
</organism>
<gene>
    <name evidence="2" type="ORF">PSTG_12170</name>
</gene>
<name>A0A0L0V6B8_9BASI</name>
<accession>A0A0L0V6B8</accession>
<dbReference type="EMBL" id="AJIL01000115">
    <property type="protein sequence ID" value="KNE94524.1"/>
    <property type="molecule type" value="Genomic_DNA"/>
</dbReference>
<feature type="compositionally biased region" description="Polar residues" evidence="1">
    <location>
        <begin position="10"/>
        <end position="28"/>
    </location>
</feature>
<evidence type="ECO:0000313" key="3">
    <source>
        <dbReference type="Proteomes" id="UP000054564"/>
    </source>
</evidence>
<evidence type="ECO:0000256" key="1">
    <source>
        <dbReference type="SAM" id="MobiDB-lite"/>
    </source>
</evidence>
<evidence type="ECO:0000313" key="2">
    <source>
        <dbReference type="EMBL" id="KNE94524.1"/>
    </source>
</evidence>
<sequence length="145" mass="16081">MNKSDLESTLLRSQTPTQESYLNQSAHNPNNGFLKTISKIFASPNPDGRIYITADKVETLSPLLEIKKIASVQKLNMVGKITDCHDAFEKTLNSISDSHSNPPPPTKSWVAITKKGLTNHLHSTTVLNPPSNRILNEFKPAFFPI</sequence>